<reference evidence="1 2" key="1">
    <citation type="submission" date="2018-11" db="EMBL/GenBank/DDBJ databases">
        <title>The draft genome sequence of Amphritea opalescens ANRC-JH13T.</title>
        <authorList>
            <person name="Fang Z."/>
            <person name="Zhang Y."/>
            <person name="Han X."/>
        </authorList>
    </citation>
    <scope>NUCLEOTIDE SEQUENCE [LARGE SCALE GENOMIC DNA]</scope>
    <source>
        <strain evidence="1 2">ANRC-JH13</strain>
    </source>
</reference>
<dbReference type="Proteomes" id="UP000283087">
    <property type="component" value="Unassembled WGS sequence"/>
</dbReference>
<sequence>MKMKFQYKFYIKDWGLIHREHLYGVFIETVSDGIINFTFDTRKNEISVMGKSIEYISSWDGTGIIYHELPESEVCLKVPYIYIDLENYNGIMVSSSIREIAWELDNMSRRDREYDDDSDEWDEE</sequence>
<evidence type="ECO:0000313" key="1">
    <source>
        <dbReference type="EMBL" id="RTE67330.1"/>
    </source>
</evidence>
<evidence type="ECO:0000313" key="2">
    <source>
        <dbReference type="Proteomes" id="UP000283087"/>
    </source>
</evidence>
<name>A0A430KV20_9GAMM</name>
<accession>A0A430KV20</accession>
<gene>
    <name evidence="1" type="ORF">EH243_03770</name>
</gene>
<proteinExistence type="predicted"/>
<dbReference type="AlphaFoldDB" id="A0A430KV20"/>
<dbReference type="RefSeq" id="WP_126157297.1">
    <property type="nucleotide sequence ID" value="NZ_RQXW01000002.1"/>
</dbReference>
<protein>
    <submittedName>
        <fullName evidence="1">Uncharacterized protein</fullName>
    </submittedName>
</protein>
<keyword evidence="2" id="KW-1185">Reference proteome</keyword>
<dbReference type="EMBL" id="RQXW01000002">
    <property type="protein sequence ID" value="RTE67330.1"/>
    <property type="molecule type" value="Genomic_DNA"/>
</dbReference>
<organism evidence="1 2">
    <name type="scientific">Amphritea opalescens</name>
    <dbReference type="NCBI Taxonomy" id="2490544"/>
    <lineage>
        <taxon>Bacteria</taxon>
        <taxon>Pseudomonadati</taxon>
        <taxon>Pseudomonadota</taxon>
        <taxon>Gammaproteobacteria</taxon>
        <taxon>Oceanospirillales</taxon>
        <taxon>Oceanospirillaceae</taxon>
        <taxon>Amphritea</taxon>
    </lineage>
</organism>
<comment type="caution">
    <text evidence="1">The sequence shown here is derived from an EMBL/GenBank/DDBJ whole genome shotgun (WGS) entry which is preliminary data.</text>
</comment>